<proteinExistence type="predicted"/>
<dbReference type="AlphaFoldDB" id="A0A9P7FZP2"/>
<dbReference type="Proteomes" id="UP000775547">
    <property type="component" value="Unassembled WGS sequence"/>
</dbReference>
<organism evidence="1 2">
    <name type="scientific">Asterophora parasitica</name>
    <dbReference type="NCBI Taxonomy" id="117018"/>
    <lineage>
        <taxon>Eukaryota</taxon>
        <taxon>Fungi</taxon>
        <taxon>Dikarya</taxon>
        <taxon>Basidiomycota</taxon>
        <taxon>Agaricomycotina</taxon>
        <taxon>Agaricomycetes</taxon>
        <taxon>Agaricomycetidae</taxon>
        <taxon>Agaricales</taxon>
        <taxon>Tricholomatineae</taxon>
        <taxon>Lyophyllaceae</taxon>
        <taxon>Asterophora</taxon>
    </lineage>
</organism>
<dbReference type="OrthoDB" id="3219836at2759"/>
<evidence type="ECO:0000313" key="1">
    <source>
        <dbReference type="EMBL" id="KAG5641462.1"/>
    </source>
</evidence>
<accession>A0A9P7FZP2</accession>
<evidence type="ECO:0000313" key="2">
    <source>
        <dbReference type="Proteomes" id="UP000775547"/>
    </source>
</evidence>
<protein>
    <submittedName>
        <fullName evidence="1">Uncharacterized protein</fullName>
    </submittedName>
</protein>
<name>A0A9P7FZP2_9AGAR</name>
<dbReference type="EMBL" id="JABCKV010000307">
    <property type="protein sequence ID" value="KAG5641462.1"/>
    <property type="molecule type" value="Genomic_DNA"/>
</dbReference>
<reference evidence="1" key="2">
    <citation type="submission" date="2021-10" db="EMBL/GenBank/DDBJ databases">
        <title>Phylogenomics reveals ancestral predisposition of the termite-cultivated fungus Termitomyces towards a domesticated lifestyle.</title>
        <authorList>
            <person name="Auxier B."/>
            <person name="Grum-Grzhimaylo A."/>
            <person name="Cardenas M.E."/>
            <person name="Lodge J.D."/>
            <person name="Laessoe T."/>
            <person name="Pedersen O."/>
            <person name="Smith M.E."/>
            <person name="Kuyper T.W."/>
            <person name="Franco-Molano E.A."/>
            <person name="Baroni T.J."/>
            <person name="Aanen D.K."/>
        </authorList>
    </citation>
    <scope>NUCLEOTIDE SEQUENCE</scope>
    <source>
        <strain evidence="1">AP01</strain>
        <tissue evidence="1">Mycelium</tissue>
    </source>
</reference>
<comment type="caution">
    <text evidence="1">The sequence shown here is derived from an EMBL/GenBank/DDBJ whole genome shotgun (WGS) entry which is preliminary data.</text>
</comment>
<sequence>MPAPQITPRPSDARPVLGHVLLATNSPNLANSFTTAARHRLRQTTARASINPYALFIPQSHTAPAAPTQHLHDVLTRARSLYGAGMGFTSLNVLATLVRASVGLRWEDESELAELLAVIDADIGQAIQASVGADRSSPPQSSKEEIEGGRVNDIGTVRAIVDELRTAVKESMVDVKAWGGEFPFERAASSLEYWKI</sequence>
<keyword evidence="2" id="KW-1185">Reference proteome</keyword>
<reference evidence="1" key="1">
    <citation type="submission" date="2020-07" db="EMBL/GenBank/DDBJ databases">
        <authorList>
            <person name="Nieuwenhuis M."/>
            <person name="Van De Peppel L.J.J."/>
        </authorList>
    </citation>
    <scope>NUCLEOTIDE SEQUENCE</scope>
    <source>
        <strain evidence="1">AP01</strain>
        <tissue evidence="1">Mycelium</tissue>
    </source>
</reference>
<gene>
    <name evidence="1" type="ORF">DXG03_005139</name>
</gene>